<dbReference type="Proteomes" id="UP001481413">
    <property type="component" value="Unassembled WGS sequence"/>
</dbReference>
<reference evidence="2 3" key="1">
    <citation type="submission" date="2024-04" db="EMBL/GenBank/DDBJ databases">
        <title>Draft genome sequence of Thalassolituus maritimus NBRC 116585.</title>
        <authorList>
            <person name="Miyakawa T."/>
            <person name="Kusuya Y."/>
            <person name="Miura T."/>
        </authorList>
    </citation>
    <scope>NUCLEOTIDE SEQUENCE [LARGE SCALE GENOMIC DNA]</scope>
    <source>
        <strain evidence="2 3">5NW40-0001</strain>
    </source>
</reference>
<feature type="chain" id="PRO_5046025955" description="Lipoprotein" evidence="1">
    <location>
        <begin position="26"/>
        <end position="158"/>
    </location>
</feature>
<proteinExistence type="predicted"/>
<evidence type="ECO:0000256" key="1">
    <source>
        <dbReference type="SAM" id="SignalP"/>
    </source>
</evidence>
<dbReference type="EMBL" id="BAABWH010000005">
    <property type="protein sequence ID" value="GAA6146022.1"/>
    <property type="molecule type" value="Genomic_DNA"/>
</dbReference>
<organism evidence="2 3">
    <name type="scientific">Thalassolituus maritimus</name>
    <dbReference type="NCBI Taxonomy" id="484498"/>
    <lineage>
        <taxon>Bacteria</taxon>
        <taxon>Pseudomonadati</taxon>
        <taxon>Pseudomonadota</taxon>
        <taxon>Gammaproteobacteria</taxon>
        <taxon>Oceanospirillales</taxon>
        <taxon>Oceanospirillaceae</taxon>
        <taxon>Thalassolituus</taxon>
    </lineage>
</organism>
<protein>
    <recommendedName>
        <fullName evidence="4">Lipoprotein</fullName>
    </recommendedName>
</protein>
<name>A0ABQ0A0U8_9GAMM</name>
<evidence type="ECO:0000313" key="2">
    <source>
        <dbReference type="EMBL" id="GAA6146022.1"/>
    </source>
</evidence>
<sequence length="158" mass="18099">MHKYLIILIFLFSSISCSTTPVSTAANEQKFPPDSVMCFVNKETRHDGEIVSYEKNSGVHPEQFFSLDFREVKASFYATDENFRKLKVTDLLIRINATVFASLIEGEPLFYSVYSFEEGFGTGVLKEGRYRAELECEAGNEEYIEKKYGISFSDYSQE</sequence>
<gene>
    <name evidence="2" type="ORF">NBRC116585_21400</name>
</gene>
<evidence type="ECO:0008006" key="4">
    <source>
        <dbReference type="Google" id="ProtNLM"/>
    </source>
</evidence>
<evidence type="ECO:0000313" key="3">
    <source>
        <dbReference type="Proteomes" id="UP001481413"/>
    </source>
</evidence>
<dbReference type="PROSITE" id="PS51257">
    <property type="entry name" value="PROKAR_LIPOPROTEIN"/>
    <property type="match status" value="1"/>
</dbReference>
<keyword evidence="3" id="KW-1185">Reference proteome</keyword>
<keyword evidence="1" id="KW-0732">Signal</keyword>
<accession>A0ABQ0A0U8</accession>
<feature type="signal peptide" evidence="1">
    <location>
        <begin position="1"/>
        <end position="25"/>
    </location>
</feature>
<dbReference type="RefSeq" id="WP_353295170.1">
    <property type="nucleotide sequence ID" value="NZ_BAABWH010000005.1"/>
</dbReference>
<comment type="caution">
    <text evidence="2">The sequence shown here is derived from an EMBL/GenBank/DDBJ whole genome shotgun (WGS) entry which is preliminary data.</text>
</comment>